<dbReference type="EMBL" id="BJWL01000006">
    <property type="protein sequence ID" value="GFY88780.1"/>
    <property type="molecule type" value="Genomic_DNA"/>
</dbReference>
<name>A0A7J0ER60_9ERIC</name>
<organism evidence="2 3">
    <name type="scientific">Actinidia rufa</name>
    <dbReference type="NCBI Taxonomy" id="165716"/>
    <lineage>
        <taxon>Eukaryota</taxon>
        <taxon>Viridiplantae</taxon>
        <taxon>Streptophyta</taxon>
        <taxon>Embryophyta</taxon>
        <taxon>Tracheophyta</taxon>
        <taxon>Spermatophyta</taxon>
        <taxon>Magnoliopsida</taxon>
        <taxon>eudicotyledons</taxon>
        <taxon>Gunneridae</taxon>
        <taxon>Pentapetalae</taxon>
        <taxon>asterids</taxon>
        <taxon>Ericales</taxon>
        <taxon>Actinidiaceae</taxon>
        <taxon>Actinidia</taxon>
    </lineage>
</organism>
<reference evidence="2 3" key="1">
    <citation type="submission" date="2019-07" db="EMBL/GenBank/DDBJ databases">
        <title>De Novo Assembly of kiwifruit Actinidia rufa.</title>
        <authorList>
            <person name="Sugita-Konishi S."/>
            <person name="Sato K."/>
            <person name="Mori E."/>
            <person name="Abe Y."/>
            <person name="Kisaki G."/>
            <person name="Hamano K."/>
            <person name="Suezawa K."/>
            <person name="Otani M."/>
            <person name="Fukuda T."/>
            <person name="Manabe T."/>
            <person name="Gomi K."/>
            <person name="Tabuchi M."/>
            <person name="Akimitsu K."/>
            <person name="Kataoka I."/>
        </authorList>
    </citation>
    <scope>NUCLEOTIDE SEQUENCE [LARGE SCALE GENOMIC DNA]</scope>
    <source>
        <strain evidence="3">cv. Fuchu</strain>
    </source>
</reference>
<proteinExistence type="predicted"/>
<dbReference type="AlphaFoldDB" id="A0A7J0ER60"/>
<feature type="region of interest" description="Disordered" evidence="1">
    <location>
        <begin position="27"/>
        <end position="53"/>
    </location>
</feature>
<keyword evidence="3" id="KW-1185">Reference proteome</keyword>
<dbReference type="OrthoDB" id="1829288at2759"/>
<evidence type="ECO:0000256" key="1">
    <source>
        <dbReference type="SAM" id="MobiDB-lite"/>
    </source>
</evidence>
<gene>
    <name evidence="2" type="ORF">Acr_06g0007200</name>
</gene>
<evidence type="ECO:0000313" key="3">
    <source>
        <dbReference type="Proteomes" id="UP000585474"/>
    </source>
</evidence>
<protein>
    <submittedName>
        <fullName evidence="2">Uncharacterized protein</fullName>
    </submittedName>
</protein>
<sequence>MAPKSRRSTRKKKQCWDLVVSTPEQFKGQKRKAVKDSGKGKKKKGESSSNVDQERDPLYFLEDRDLERYNLDFLFRKVINGRWINYDFFDAHNFDFSSKMDTLGWMPVMLKK</sequence>
<evidence type="ECO:0000313" key="2">
    <source>
        <dbReference type="EMBL" id="GFY88780.1"/>
    </source>
</evidence>
<accession>A0A7J0ER60</accession>
<dbReference type="Proteomes" id="UP000585474">
    <property type="component" value="Unassembled WGS sequence"/>
</dbReference>
<comment type="caution">
    <text evidence="2">The sequence shown here is derived from an EMBL/GenBank/DDBJ whole genome shotgun (WGS) entry which is preliminary data.</text>
</comment>